<organism evidence="2 3">
    <name type="scientific">Methanophagales virus GBV302</name>
    <dbReference type="NCBI Taxonomy" id="2999281"/>
    <lineage>
        <taxon>Viruses</taxon>
        <taxon>Duplodnaviria</taxon>
        <taxon>Heunggongvirae</taxon>
        <taxon>Uroviricota</taxon>
        <taxon>Caudoviricetes</taxon>
        <taxon>Nakonvirales</taxon>
        <taxon>Ekchuahviridae</taxon>
        <taxon>Kukulkanvirus</taxon>
        <taxon>Kukulkanvirus mexicoense</taxon>
    </lineage>
</organism>
<reference evidence="2 3" key="1">
    <citation type="submission" date="2022-10" db="EMBL/GenBank/DDBJ databases">
        <title>Evolutionary Diversification of Methanotrophic Ca. Methanophagales (ANME-1) and Their Expansive Virome.</title>
        <authorList>
            <person name="Laso-Perez R."/>
            <person name="Wu F."/>
            <person name="Cremiere A."/>
            <person name="Speth D.R."/>
            <person name="Magyar J.S."/>
            <person name="Krupovic M."/>
            <person name="Orphan V.J."/>
        </authorList>
    </citation>
    <scope>NUCLEOTIDE SEQUENCE [LARGE SCALE GENOMIC DNA]</scope>
</reference>
<evidence type="ECO:0000313" key="3">
    <source>
        <dbReference type="Proteomes" id="UP001156237"/>
    </source>
</evidence>
<keyword evidence="1" id="KW-1133">Transmembrane helix</keyword>
<dbReference type="Proteomes" id="UP001156237">
    <property type="component" value="Segment"/>
</dbReference>
<proteinExistence type="predicted"/>
<protein>
    <submittedName>
        <fullName evidence="2">Uncharacterized protein</fullName>
    </submittedName>
</protein>
<evidence type="ECO:0000256" key="1">
    <source>
        <dbReference type="SAM" id="Phobius"/>
    </source>
</evidence>
<gene>
    <name evidence="2" type="ORF">FHOMOCKG_00098</name>
</gene>
<dbReference type="EMBL" id="OP880253">
    <property type="protein sequence ID" value="WAE39626.1"/>
    <property type="molecule type" value="Genomic_DNA"/>
</dbReference>
<keyword evidence="3" id="KW-1185">Reference proteome</keyword>
<keyword evidence="1" id="KW-0472">Membrane</keyword>
<feature type="transmembrane region" description="Helical" evidence="1">
    <location>
        <begin position="21"/>
        <end position="51"/>
    </location>
</feature>
<keyword evidence="1" id="KW-0812">Transmembrane</keyword>
<accession>A0A9E9A682</accession>
<name>A0A9E9A682_9CAUD</name>
<sequence length="54" mass="6469">MLKTIFEKIERWMDKWVPRIVDIFLATILVILFIMTVIVFAFFVCCLHSYLLTS</sequence>
<evidence type="ECO:0000313" key="2">
    <source>
        <dbReference type="EMBL" id="WAE39626.1"/>
    </source>
</evidence>